<reference evidence="2 3" key="1">
    <citation type="submission" date="2019-12" db="EMBL/GenBank/DDBJ databases">
        <authorList>
            <person name="Feng G."/>
            <person name="Zhu H."/>
        </authorList>
    </citation>
    <scope>NUCLEOTIDE SEQUENCE [LARGE SCALE GENOMIC DNA]</scope>
    <source>
        <strain evidence="2 3">FGD1</strain>
    </source>
</reference>
<dbReference type="InterPro" id="IPR027417">
    <property type="entry name" value="P-loop_NTPase"/>
</dbReference>
<gene>
    <name evidence="2" type="ORF">GR702_13235</name>
</gene>
<keyword evidence="3" id="KW-1185">Reference proteome</keyword>
<comment type="caution">
    <text evidence="2">The sequence shown here is derived from an EMBL/GenBank/DDBJ whole genome shotgun (WGS) entry which is preliminary data.</text>
</comment>
<sequence>MSAWTTACPDWAERIVARESLLACPPLFPDKAEEALGVFKSLQMTDLPMRRDGTWPTMGEVCEPFVFDLVAALFGSQDPNTGESRIKEAMLLISKKNGKSTIAAGIMLTALILNWRHGSELLVLAPTIEIANNSFGPAAKMVRADPELTDLLHVIDNQRIIKHRVNGAELKIVAADSGVVGGKKAGFVLVDELWIFGKKAGAEGMLEEATGGQAARPEGWTLYLSTHSDEPPAGVFKTKLSYFRDVRDGVIEDIPRPILLRGC</sequence>
<dbReference type="Pfam" id="PF03354">
    <property type="entry name" value="TerL_ATPase"/>
    <property type="match status" value="1"/>
</dbReference>
<dbReference type="InterPro" id="IPR046461">
    <property type="entry name" value="TerL_ATPase"/>
</dbReference>
<dbReference type="PANTHER" id="PTHR41287:SF1">
    <property type="entry name" value="PROTEIN YMFN"/>
    <property type="match status" value="1"/>
</dbReference>
<organism evidence="2 3">
    <name type="scientific">Novosphingobium silvae</name>
    <dbReference type="NCBI Taxonomy" id="2692619"/>
    <lineage>
        <taxon>Bacteria</taxon>
        <taxon>Pseudomonadati</taxon>
        <taxon>Pseudomonadota</taxon>
        <taxon>Alphaproteobacteria</taxon>
        <taxon>Sphingomonadales</taxon>
        <taxon>Sphingomonadaceae</taxon>
        <taxon>Novosphingobium</taxon>
    </lineage>
</organism>
<dbReference type="Proteomes" id="UP000465810">
    <property type="component" value="Unassembled WGS sequence"/>
</dbReference>
<evidence type="ECO:0000313" key="2">
    <source>
        <dbReference type="EMBL" id="MYL98727.1"/>
    </source>
</evidence>
<feature type="domain" description="Terminase large subunit-like ATPase" evidence="1">
    <location>
        <begin position="69"/>
        <end position="226"/>
    </location>
</feature>
<evidence type="ECO:0000259" key="1">
    <source>
        <dbReference type="Pfam" id="PF03354"/>
    </source>
</evidence>
<evidence type="ECO:0000313" key="3">
    <source>
        <dbReference type="Proteomes" id="UP000465810"/>
    </source>
</evidence>
<dbReference type="InterPro" id="IPR005021">
    <property type="entry name" value="Terminase_largesu-like"/>
</dbReference>
<dbReference type="Gene3D" id="3.40.50.300">
    <property type="entry name" value="P-loop containing nucleotide triphosphate hydrolases"/>
    <property type="match status" value="1"/>
</dbReference>
<protein>
    <recommendedName>
        <fullName evidence="1">Terminase large subunit-like ATPase domain-containing protein</fullName>
    </recommendedName>
</protein>
<proteinExistence type="predicted"/>
<dbReference type="AlphaFoldDB" id="A0A7X4GHH9"/>
<dbReference type="EMBL" id="WVTD01000009">
    <property type="protein sequence ID" value="MYL98727.1"/>
    <property type="molecule type" value="Genomic_DNA"/>
</dbReference>
<accession>A0A7X4GHH9</accession>
<name>A0A7X4GHH9_9SPHN</name>
<dbReference type="PANTHER" id="PTHR41287">
    <property type="match status" value="1"/>
</dbReference>